<feature type="transmembrane region" description="Helical" evidence="1">
    <location>
        <begin position="201"/>
        <end position="221"/>
    </location>
</feature>
<feature type="transmembrane region" description="Helical" evidence="1">
    <location>
        <begin position="463"/>
        <end position="489"/>
    </location>
</feature>
<feature type="transmembrane region" description="Helical" evidence="1">
    <location>
        <begin position="21"/>
        <end position="47"/>
    </location>
</feature>
<dbReference type="RefSeq" id="WP_369044796.1">
    <property type="nucleotide sequence ID" value="NZ_CP163302.1"/>
</dbReference>
<dbReference type="AlphaFoldDB" id="A0AB39KZ10"/>
<feature type="transmembrane region" description="Helical" evidence="1">
    <location>
        <begin position="59"/>
        <end position="81"/>
    </location>
</feature>
<feature type="transmembrane region" description="Helical" evidence="1">
    <location>
        <begin position="101"/>
        <end position="126"/>
    </location>
</feature>
<feature type="transmembrane region" description="Helical" evidence="1">
    <location>
        <begin position="384"/>
        <end position="408"/>
    </location>
</feature>
<feature type="transmembrane region" description="Helical" evidence="1">
    <location>
        <begin position="495"/>
        <end position="521"/>
    </location>
</feature>
<feature type="transmembrane region" description="Helical" evidence="1">
    <location>
        <begin position="233"/>
        <end position="254"/>
    </location>
</feature>
<dbReference type="KEGG" id="spue:AB5L97_11650"/>
<feature type="transmembrane region" description="Helical" evidence="1">
    <location>
        <begin position="312"/>
        <end position="331"/>
    </location>
</feature>
<feature type="transmembrane region" description="Helical" evidence="1">
    <location>
        <begin position="132"/>
        <end position="155"/>
    </location>
</feature>
<feature type="transmembrane region" description="Helical" evidence="1">
    <location>
        <begin position="175"/>
        <end position="195"/>
    </location>
</feature>
<name>A0AB39KZ10_9MICC</name>
<evidence type="ECO:0000313" key="2">
    <source>
        <dbReference type="EMBL" id="XDP43946.1"/>
    </source>
</evidence>
<keyword evidence="1" id="KW-0812">Transmembrane</keyword>
<keyword evidence="1" id="KW-1133">Transmembrane helix</keyword>
<proteinExistence type="predicted"/>
<sequence>MVAHLIRLKLLLVRNGLRRSPWQLVGIVIGALYGLWMLFLAVVGLIALSVVPTGLAETVLVLAGTVLVVAWALTPIVFSGIDLTLDPARFALFPIPMRQLLVGQAIAGLIGVPGICTALALGASTITWARGVFPFVVAALGALLALGLCVVLSRLIASLAAELATSRRFRDASRIVMIMPIMLLGPGISLLARGIQGGGAAAISGSAGILGWTPLGAPFSAPADAAEGRVLEALVKLIIAAAGLGLAAWGWSWALARALESPGSRSGGGRTAGRAGAGGRGLGAFGWMPATPAGAVAARALTYWFRDPRYTVGLIVVPLLPVILYVSSLAGRAHRASLLESPFIISGPLAAFVLAWSISADVSYDSTAFSLHVAAGVKGRADRLGRAAALLLFAVPAIAVIAVLPFLLAGDWRLFPAFLGLSLGVLLSGVGLSSVVSARYTVAVPQPGESPFRRPAGTSAQTLLVQFGGMIALAILCVPELVLAVRAALTGDVGLAWAALGVGVVLGAGLLAGGVALGGYLMDRRAPELYASLVKAG</sequence>
<feature type="transmembrane region" description="Helical" evidence="1">
    <location>
        <begin position="414"/>
        <end position="442"/>
    </location>
</feature>
<feature type="transmembrane region" description="Helical" evidence="1">
    <location>
        <begin position="284"/>
        <end position="305"/>
    </location>
</feature>
<keyword evidence="1" id="KW-0472">Membrane</keyword>
<organism evidence="2">
    <name type="scientific">Sinomonas puerhi</name>
    <dbReference type="NCBI Taxonomy" id="3238584"/>
    <lineage>
        <taxon>Bacteria</taxon>
        <taxon>Bacillati</taxon>
        <taxon>Actinomycetota</taxon>
        <taxon>Actinomycetes</taxon>
        <taxon>Micrococcales</taxon>
        <taxon>Micrococcaceae</taxon>
        <taxon>Sinomonas</taxon>
    </lineage>
</organism>
<dbReference type="EMBL" id="CP163302">
    <property type="protein sequence ID" value="XDP43946.1"/>
    <property type="molecule type" value="Genomic_DNA"/>
</dbReference>
<accession>A0AB39KZ10</accession>
<reference evidence="2" key="1">
    <citation type="submission" date="2024-07" db="EMBL/GenBank/DDBJ databases">
        <authorList>
            <person name="fu j."/>
        </authorList>
    </citation>
    <scope>NUCLEOTIDE SEQUENCE</scope>
    <source>
        <strain evidence="2">P10A9</strain>
    </source>
</reference>
<protein>
    <submittedName>
        <fullName evidence="2">Transporter</fullName>
    </submittedName>
</protein>
<gene>
    <name evidence="2" type="ORF">AB5L97_11650</name>
</gene>
<evidence type="ECO:0000256" key="1">
    <source>
        <dbReference type="SAM" id="Phobius"/>
    </source>
</evidence>